<organism evidence="2 3">
    <name type="scientific">Daphnia magna</name>
    <dbReference type="NCBI Taxonomy" id="35525"/>
    <lineage>
        <taxon>Eukaryota</taxon>
        <taxon>Metazoa</taxon>
        <taxon>Ecdysozoa</taxon>
        <taxon>Arthropoda</taxon>
        <taxon>Crustacea</taxon>
        <taxon>Branchiopoda</taxon>
        <taxon>Diplostraca</taxon>
        <taxon>Cladocera</taxon>
        <taxon>Anomopoda</taxon>
        <taxon>Daphniidae</taxon>
        <taxon>Daphnia</taxon>
    </lineage>
</organism>
<proteinExistence type="predicted"/>
<evidence type="ECO:0000313" key="3">
    <source>
        <dbReference type="Proteomes" id="UP001234178"/>
    </source>
</evidence>
<comment type="caution">
    <text evidence="2">The sequence shown here is derived from an EMBL/GenBank/DDBJ whole genome shotgun (WGS) entry which is preliminary data.</text>
</comment>
<dbReference type="Proteomes" id="UP001234178">
    <property type="component" value="Unassembled WGS sequence"/>
</dbReference>
<feature type="region of interest" description="Disordered" evidence="1">
    <location>
        <begin position="1"/>
        <end position="65"/>
    </location>
</feature>
<sequence>MAGAPPLQLRDETHSDSNNVIREERREKKKEFVIAQSDQHMKMDADSRPCESTVQREGSPFLHIL</sequence>
<dbReference type="EMBL" id="JAOYFB010000002">
    <property type="protein sequence ID" value="KAK4008699.1"/>
    <property type="molecule type" value="Genomic_DNA"/>
</dbReference>
<accession>A0ABQ9Z727</accession>
<evidence type="ECO:0000313" key="2">
    <source>
        <dbReference type="EMBL" id="KAK4008699.1"/>
    </source>
</evidence>
<feature type="compositionally biased region" description="Basic and acidic residues" evidence="1">
    <location>
        <begin position="9"/>
        <end position="32"/>
    </location>
</feature>
<name>A0ABQ9Z727_9CRUS</name>
<reference evidence="2 3" key="1">
    <citation type="journal article" date="2023" name="Nucleic Acids Res.">
        <title>The hologenome of Daphnia magna reveals possible DNA methylation and microbiome-mediated evolution of the host genome.</title>
        <authorList>
            <person name="Chaturvedi A."/>
            <person name="Li X."/>
            <person name="Dhandapani V."/>
            <person name="Marshall H."/>
            <person name="Kissane S."/>
            <person name="Cuenca-Cambronero M."/>
            <person name="Asole G."/>
            <person name="Calvet F."/>
            <person name="Ruiz-Romero M."/>
            <person name="Marangio P."/>
            <person name="Guigo R."/>
            <person name="Rago D."/>
            <person name="Mirbahai L."/>
            <person name="Eastwood N."/>
            <person name="Colbourne J.K."/>
            <person name="Zhou J."/>
            <person name="Mallon E."/>
            <person name="Orsini L."/>
        </authorList>
    </citation>
    <scope>NUCLEOTIDE SEQUENCE [LARGE SCALE GENOMIC DNA]</scope>
    <source>
        <strain evidence="2">LRV0_1</strain>
    </source>
</reference>
<feature type="compositionally biased region" description="Basic and acidic residues" evidence="1">
    <location>
        <begin position="39"/>
        <end position="49"/>
    </location>
</feature>
<keyword evidence="3" id="KW-1185">Reference proteome</keyword>
<evidence type="ECO:0000256" key="1">
    <source>
        <dbReference type="SAM" id="MobiDB-lite"/>
    </source>
</evidence>
<protein>
    <submittedName>
        <fullName evidence="2">Uncharacterized protein</fullName>
    </submittedName>
</protein>
<gene>
    <name evidence="2" type="ORF">OUZ56_013832</name>
</gene>